<evidence type="ECO:0000313" key="11">
    <source>
        <dbReference type="Proteomes" id="UP000030013"/>
    </source>
</evidence>
<dbReference type="OrthoDB" id="3644449at2"/>
<evidence type="ECO:0000313" key="10">
    <source>
        <dbReference type="EMBL" id="KGN39725.1"/>
    </source>
</evidence>
<dbReference type="SUPFAM" id="SSF52743">
    <property type="entry name" value="Subtilisin-like"/>
    <property type="match status" value="1"/>
</dbReference>
<accession>A0A0A0JQH4</accession>
<dbReference type="PANTHER" id="PTHR43806:SF11">
    <property type="entry name" value="CEREVISIN-RELATED"/>
    <property type="match status" value="1"/>
</dbReference>
<sequence length="492" mass="48749">MTMPARPPRLRRATALAVAGAAALATLVGVPSASADALEDGQWWRAAMGVDELHRTGAGQGVTVAVIDGPIDASVPELTGRVAASSTECLTQGGERQSSTAKGAGADHATSMASLIVGSGKGTAAGGRGIAGIAPRATLRHYAVLYADTTDGGGDGCRLDDTGLDQSGAATARAIRLAVKDGARVLSVSLSVDYDGALVEALLDAYRAGAIVVASTNNDTRNVFWPGIGNGVVTVTHVDAAGNLDSSALRKSPLLDFAAPGTKVATGASDSSGWRSDALADGASQATAITAGGLAAVWSAHPDATGNQVLQAAKDAIGLRAENGKYLTWFRRVGSNLPASTGKTESYGFGIFAPADAVRLDVASLPDTNPMVVDTGVVSPTAAQIAAAVGSSPTPSPTSSTPASPSPGETPTGAAGPAAAEGDSSDRGGSAPVRVLVGLLALALVAAALVLVLRRRAGRADGAPPSTSQAHDTTAATDGLAVTTKEHGHGGH</sequence>
<dbReference type="InterPro" id="IPR006311">
    <property type="entry name" value="TAT_signal"/>
</dbReference>
<keyword evidence="8" id="KW-0732">Signal</keyword>
<feature type="compositionally biased region" description="Low complexity" evidence="6">
    <location>
        <begin position="390"/>
        <end position="422"/>
    </location>
</feature>
<feature type="region of interest" description="Disordered" evidence="6">
    <location>
        <begin position="386"/>
        <end position="428"/>
    </location>
</feature>
<keyword evidence="7" id="KW-1133">Transmembrane helix</keyword>
<keyword evidence="2 5" id="KW-0645">Protease</keyword>
<feature type="active site" description="Charge relay system" evidence="5">
    <location>
        <position position="68"/>
    </location>
</feature>
<dbReference type="InterPro" id="IPR050131">
    <property type="entry name" value="Peptidase_S8_subtilisin-like"/>
</dbReference>
<dbReference type="PROSITE" id="PS51892">
    <property type="entry name" value="SUBTILASE"/>
    <property type="match status" value="1"/>
</dbReference>
<evidence type="ECO:0000256" key="2">
    <source>
        <dbReference type="ARBA" id="ARBA00022670"/>
    </source>
</evidence>
<dbReference type="AlphaFoldDB" id="A0A0A0JQH4"/>
<reference evidence="10 11" key="1">
    <citation type="submission" date="2013-08" db="EMBL/GenBank/DDBJ databases">
        <title>The genome sequence of Knoellia aerolata.</title>
        <authorList>
            <person name="Zhu W."/>
            <person name="Wang G."/>
        </authorList>
    </citation>
    <scope>NUCLEOTIDE SEQUENCE [LARGE SCALE GENOMIC DNA]</scope>
    <source>
        <strain evidence="10 11">DSM 18566</strain>
    </source>
</reference>
<dbReference type="eggNOG" id="COG1404">
    <property type="taxonomic scope" value="Bacteria"/>
</dbReference>
<evidence type="ECO:0000256" key="6">
    <source>
        <dbReference type="SAM" id="MobiDB-lite"/>
    </source>
</evidence>
<evidence type="ECO:0000256" key="8">
    <source>
        <dbReference type="SAM" id="SignalP"/>
    </source>
</evidence>
<keyword evidence="11" id="KW-1185">Reference proteome</keyword>
<dbReference type="STRING" id="1385519.N801_19510"/>
<evidence type="ECO:0000256" key="4">
    <source>
        <dbReference type="ARBA" id="ARBA00022825"/>
    </source>
</evidence>
<dbReference type="EMBL" id="AVPL01000076">
    <property type="protein sequence ID" value="KGN39725.1"/>
    <property type="molecule type" value="Genomic_DNA"/>
</dbReference>
<dbReference type="Gene3D" id="3.40.50.200">
    <property type="entry name" value="Peptidase S8/S53 domain"/>
    <property type="match status" value="1"/>
</dbReference>
<feature type="active site" description="Charge relay system" evidence="5">
    <location>
        <position position="284"/>
    </location>
</feature>
<feature type="transmembrane region" description="Helical" evidence="7">
    <location>
        <begin position="433"/>
        <end position="453"/>
    </location>
</feature>
<name>A0A0A0JQH4_9MICO</name>
<keyword evidence="4 5" id="KW-0720">Serine protease</keyword>
<dbReference type="InterPro" id="IPR000209">
    <property type="entry name" value="Peptidase_S8/S53_dom"/>
</dbReference>
<dbReference type="GO" id="GO:0006508">
    <property type="term" value="P:proteolysis"/>
    <property type="evidence" value="ECO:0007669"/>
    <property type="project" value="UniProtKB-KW"/>
</dbReference>
<keyword evidence="7" id="KW-0812">Transmembrane</keyword>
<keyword evidence="7" id="KW-0472">Membrane</keyword>
<feature type="active site" description="Charge relay system" evidence="5">
    <location>
        <position position="108"/>
    </location>
</feature>
<comment type="similarity">
    <text evidence="1 5">Belongs to the peptidase S8 family.</text>
</comment>
<feature type="domain" description="Peptidase S8/S53" evidence="9">
    <location>
        <begin position="59"/>
        <end position="334"/>
    </location>
</feature>
<comment type="caution">
    <text evidence="10">The sequence shown here is derived from an EMBL/GenBank/DDBJ whole genome shotgun (WGS) entry which is preliminary data.</text>
</comment>
<evidence type="ECO:0000256" key="5">
    <source>
        <dbReference type="PROSITE-ProRule" id="PRU01240"/>
    </source>
</evidence>
<dbReference type="PANTHER" id="PTHR43806">
    <property type="entry name" value="PEPTIDASE S8"/>
    <property type="match status" value="1"/>
</dbReference>
<evidence type="ECO:0000256" key="7">
    <source>
        <dbReference type="SAM" id="Phobius"/>
    </source>
</evidence>
<organism evidence="10 11">
    <name type="scientific">Knoellia aerolata DSM 18566</name>
    <dbReference type="NCBI Taxonomy" id="1385519"/>
    <lineage>
        <taxon>Bacteria</taxon>
        <taxon>Bacillati</taxon>
        <taxon>Actinomycetota</taxon>
        <taxon>Actinomycetes</taxon>
        <taxon>Micrococcales</taxon>
        <taxon>Intrasporangiaceae</taxon>
        <taxon>Knoellia</taxon>
    </lineage>
</organism>
<dbReference type="InterPro" id="IPR036852">
    <property type="entry name" value="Peptidase_S8/S53_dom_sf"/>
</dbReference>
<dbReference type="GO" id="GO:0004252">
    <property type="term" value="F:serine-type endopeptidase activity"/>
    <property type="evidence" value="ECO:0007669"/>
    <property type="project" value="UniProtKB-UniRule"/>
</dbReference>
<dbReference type="Pfam" id="PF00082">
    <property type="entry name" value="Peptidase_S8"/>
    <property type="match status" value="1"/>
</dbReference>
<feature type="signal peptide" evidence="8">
    <location>
        <begin position="1"/>
        <end position="35"/>
    </location>
</feature>
<evidence type="ECO:0000259" key="9">
    <source>
        <dbReference type="Pfam" id="PF00082"/>
    </source>
</evidence>
<dbReference type="CDD" id="cd00306">
    <property type="entry name" value="Peptidases_S8_S53"/>
    <property type="match status" value="1"/>
</dbReference>
<dbReference type="PROSITE" id="PS51318">
    <property type="entry name" value="TAT"/>
    <property type="match status" value="1"/>
</dbReference>
<dbReference type="Proteomes" id="UP000030013">
    <property type="component" value="Unassembled WGS sequence"/>
</dbReference>
<keyword evidence="3 5" id="KW-0378">Hydrolase</keyword>
<feature type="chain" id="PRO_5001971521" description="Peptidase S8/S53 domain-containing protein" evidence="8">
    <location>
        <begin position="36"/>
        <end position="492"/>
    </location>
</feature>
<protein>
    <recommendedName>
        <fullName evidence="9">Peptidase S8/S53 domain-containing protein</fullName>
    </recommendedName>
</protein>
<proteinExistence type="inferred from homology"/>
<gene>
    <name evidence="10" type="ORF">N801_19510</name>
</gene>
<evidence type="ECO:0000256" key="3">
    <source>
        <dbReference type="ARBA" id="ARBA00022801"/>
    </source>
</evidence>
<evidence type="ECO:0000256" key="1">
    <source>
        <dbReference type="ARBA" id="ARBA00011073"/>
    </source>
</evidence>